<dbReference type="Gene3D" id="2.130.10.10">
    <property type="entry name" value="YVTN repeat-like/Quinoprotein amine dehydrogenase"/>
    <property type="match status" value="1"/>
</dbReference>
<sequence length="391" mass="45671">MSKFVYDQDLNSFRESYRVWLSNRNYFYQYVISKQIGRSLSIQFTNYIKKENGSQEFRLIVGEDRNEEGKFLVHYSFDYSESSYIEAKEDEGKKFKVIEELRFGEEIQRARHRPSDSNKIAAMDGDGLIHLFNLGGNNTQKQILKGHTKEGYGISWNSRQDNLLVSCAYDNNICIWDTNQTDSQISPLYTFKDRLDSLEDIQWNPFDKNVFGCVGDDKKLGLYDIRQKKCTSCITAHSNEVNCLSFQPHYENYLLTSSSDQQIALWDIRKMGERMHTFLGHSGQIYRIDWSPLLKDVFASADDKNKIILWDTSKIGDEQIGRDADIGPPELIFKHVGNRDEIRDFCWSPYIKWMIAAVDDNFCLQVWKIDPDTILENLDDLFISVFDELKK</sequence>
<reference evidence="4" key="1">
    <citation type="submission" date="2022-08" db="EMBL/GenBank/DDBJ databases">
        <title>Novel sulphate-reducing endosymbionts in the free-living metamonad Anaeramoeba.</title>
        <authorList>
            <person name="Jerlstrom-Hultqvist J."/>
            <person name="Cepicka I."/>
            <person name="Gallot-Lavallee L."/>
            <person name="Salas-Leiva D."/>
            <person name="Curtis B.A."/>
            <person name="Zahonova K."/>
            <person name="Pipaliya S."/>
            <person name="Dacks J."/>
            <person name="Roger A.J."/>
        </authorList>
    </citation>
    <scope>NUCLEOTIDE SEQUENCE</scope>
    <source>
        <strain evidence="4">Busselton2</strain>
    </source>
</reference>
<dbReference type="AlphaFoldDB" id="A0AAV7Y9A7"/>
<evidence type="ECO:0000256" key="3">
    <source>
        <dbReference type="PROSITE-ProRule" id="PRU00221"/>
    </source>
</evidence>
<name>A0AAV7Y9A7_9EUKA</name>
<feature type="repeat" description="WD" evidence="3">
    <location>
        <begin position="234"/>
        <end position="269"/>
    </location>
</feature>
<evidence type="ECO:0000256" key="2">
    <source>
        <dbReference type="ARBA" id="ARBA00022737"/>
    </source>
</evidence>
<gene>
    <name evidence="4" type="ORF">M0812_29736</name>
</gene>
<evidence type="ECO:0000256" key="1">
    <source>
        <dbReference type="ARBA" id="ARBA00022574"/>
    </source>
</evidence>
<protein>
    <submittedName>
        <fullName evidence="4">Wd40 repeat family</fullName>
    </submittedName>
</protein>
<proteinExistence type="predicted"/>
<dbReference type="InterPro" id="IPR050459">
    <property type="entry name" value="WD_repeat_RBAP46/RBAP48/MSI1"/>
</dbReference>
<dbReference type="InterPro" id="IPR036322">
    <property type="entry name" value="WD40_repeat_dom_sf"/>
</dbReference>
<dbReference type="InterPro" id="IPR001680">
    <property type="entry name" value="WD40_rpt"/>
</dbReference>
<dbReference type="SMART" id="SM00320">
    <property type="entry name" value="WD40"/>
    <property type="match status" value="6"/>
</dbReference>
<dbReference type="PROSITE" id="PS50082">
    <property type="entry name" value="WD_REPEATS_2"/>
    <property type="match status" value="3"/>
</dbReference>
<keyword evidence="1 3" id="KW-0853">WD repeat</keyword>
<dbReference type="SUPFAM" id="SSF50978">
    <property type="entry name" value="WD40 repeat-like"/>
    <property type="match status" value="1"/>
</dbReference>
<evidence type="ECO:0000313" key="4">
    <source>
        <dbReference type="EMBL" id="KAJ3424104.1"/>
    </source>
</evidence>
<dbReference type="InterPro" id="IPR019775">
    <property type="entry name" value="WD40_repeat_CS"/>
</dbReference>
<dbReference type="InterPro" id="IPR015943">
    <property type="entry name" value="WD40/YVTN_repeat-like_dom_sf"/>
</dbReference>
<comment type="caution">
    <text evidence="4">The sequence shown here is derived from an EMBL/GenBank/DDBJ whole genome shotgun (WGS) entry which is preliminary data.</text>
</comment>
<dbReference type="EMBL" id="JANTQA010000075">
    <property type="protein sequence ID" value="KAJ3424104.1"/>
    <property type="molecule type" value="Genomic_DNA"/>
</dbReference>
<dbReference type="Proteomes" id="UP001146793">
    <property type="component" value="Unassembled WGS sequence"/>
</dbReference>
<feature type="repeat" description="WD" evidence="3">
    <location>
        <begin position="278"/>
        <end position="311"/>
    </location>
</feature>
<accession>A0AAV7Y9A7</accession>
<dbReference type="PANTHER" id="PTHR22850">
    <property type="entry name" value="WD40 REPEAT FAMILY"/>
    <property type="match status" value="1"/>
</dbReference>
<feature type="repeat" description="WD" evidence="3">
    <location>
        <begin position="144"/>
        <end position="186"/>
    </location>
</feature>
<dbReference type="Pfam" id="PF00400">
    <property type="entry name" value="WD40"/>
    <property type="match status" value="3"/>
</dbReference>
<keyword evidence="2" id="KW-0677">Repeat</keyword>
<organism evidence="4 5">
    <name type="scientific">Anaeramoeba flamelloides</name>
    <dbReference type="NCBI Taxonomy" id="1746091"/>
    <lineage>
        <taxon>Eukaryota</taxon>
        <taxon>Metamonada</taxon>
        <taxon>Anaeramoebidae</taxon>
        <taxon>Anaeramoeba</taxon>
    </lineage>
</organism>
<evidence type="ECO:0000313" key="5">
    <source>
        <dbReference type="Proteomes" id="UP001146793"/>
    </source>
</evidence>
<dbReference type="PROSITE" id="PS00678">
    <property type="entry name" value="WD_REPEATS_1"/>
    <property type="match status" value="1"/>
</dbReference>
<dbReference type="PROSITE" id="PS50294">
    <property type="entry name" value="WD_REPEATS_REGION"/>
    <property type="match status" value="2"/>
</dbReference>